<dbReference type="EMBL" id="HBIO01028701">
    <property type="protein sequence ID" value="CAE0477138.1"/>
    <property type="molecule type" value="Transcribed_RNA"/>
</dbReference>
<dbReference type="GO" id="GO:0005737">
    <property type="term" value="C:cytoplasm"/>
    <property type="evidence" value="ECO:0007669"/>
    <property type="project" value="TreeGrafter"/>
</dbReference>
<dbReference type="GO" id="GO:0019172">
    <property type="term" value="F:glyoxalase III activity"/>
    <property type="evidence" value="ECO:0007669"/>
    <property type="project" value="TreeGrafter"/>
</dbReference>
<dbReference type="CDD" id="cd03141">
    <property type="entry name" value="GATase1_Hsp31_like"/>
    <property type="match status" value="1"/>
</dbReference>
<feature type="chain" id="PRO_5031091462" description="DJ-1/PfpI domain-containing protein" evidence="4">
    <location>
        <begin position="24"/>
        <end position="276"/>
    </location>
</feature>
<gene>
    <name evidence="6" type="ORF">CDEB00056_LOCUS21991</name>
</gene>
<keyword evidence="1" id="KW-0346">Stress response</keyword>
<proteinExistence type="inferred from homology"/>
<keyword evidence="4" id="KW-0732">Signal</keyword>
<sequence>MPRLNLQLFIFSLILTVTTVVDCFTNMNTSRKSILNSSNNDSAVEERWFKYVVVLVATSAGSLKSHSTGLWLEELAAPYYQFLDAGYEIIVASPAGGPIPIDAASLGEGFFTDDAKKFMHDATAVGKLSHSEPIGSVDLKDVDALFMAGGHGTCTDFINSPDLKKAIETVFNSDGKIVASVCHGPMCFTDCVKPDGTPLVSGLKVTGFSNTEEEAVGLQSTVPFLLESKLKELGGLYERGDDWNSKVVIDGELITGQNPQSSTECAKAIITKLGEQ</sequence>
<keyword evidence="2" id="KW-0456">Lyase</keyword>
<evidence type="ECO:0000256" key="3">
    <source>
        <dbReference type="ARBA" id="ARBA00038493"/>
    </source>
</evidence>
<evidence type="ECO:0000256" key="1">
    <source>
        <dbReference type="ARBA" id="ARBA00023016"/>
    </source>
</evidence>
<organism evidence="6">
    <name type="scientific">Chaetoceros debilis</name>
    <dbReference type="NCBI Taxonomy" id="122233"/>
    <lineage>
        <taxon>Eukaryota</taxon>
        <taxon>Sar</taxon>
        <taxon>Stramenopiles</taxon>
        <taxon>Ochrophyta</taxon>
        <taxon>Bacillariophyta</taxon>
        <taxon>Coscinodiscophyceae</taxon>
        <taxon>Chaetocerotophycidae</taxon>
        <taxon>Chaetocerotales</taxon>
        <taxon>Chaetocerotaceae</taxon>
        <taxon>Chaetoceros</taxon>
    </lineage>
</organism>
<feature type="domain" description="DJ-1/PfpI" evidence="5">
    <location>
        <begin position="74"/>
        <end position="271"/>
    </location>
</feature>
<protein>
    <recommendedName>
        <fullName evidence="5">DJ-1/PfpI domain-containing protein</fullName>
    </recommendedName>
</protein>
<dbReference type="PANTHER" id="PTHR48094:SF11">
    <property type="entry name" value="GLUTATHIONE-INDEPENDENT GLYOXALASE HSP31-RELATED"/>
    <property type="match status" value="1"/>
</dbReference>
<dbReference type="InterPro" id="IPR050325">
    <property type="entry name" value="Prot/Nucl_acid_deglycase"/>
</dbReference>
<dbReference type="SUPFAM" id="SSF52317">
    <property type="entry name" value="Class I glutamine amidotransferase-like"/>
    <property type="match status" value="1"/>
</dbReference>
<dbReference type="Pfam" id="PF01965">
    <property type="entry name" value="DJ-1_PfpI"/>
    <property type="match status" value="1"/>
</dbReference>
<evidence type="ECO:0000256" key="4">
    <source>
        <dbReference type="SAM" id="SignalP"/>
    </source>
</evidence>
<comment type="similarity">
    <text evidence="3">Belongs to the peptidase C56 family. HSP31-like subfamily.</text>
</comment>
<dbReference type="Gene3D" id="3.40.50.880">
    <property type="match status" value="1"/>
</dbReference>
<name>A0A7S3QHL9_9STRA</name>
<dbReference type="InterPro" id="IPR002818">
    <property type="entry name" value="DJ-1/PfpI"/>
</dbReference>
<dbReference type="InterPro" id="IPR029062">
    <property type="entry name" value="Class_I_gatase-like"/>
</dbReference>
<dbReference type="AlphaFoldDB" id="A0A7S3QHL9"/>
<dbReference type="PANTHER" id="PTHR48094">
    <property type="entry name" value="PROTEIN/NUCLEIC ACID DEGLYCASE DJ-1-RELATED"/>
    <property type="match status" value="1"/>
</dbReference>
<evidence type="ECO:0000259" key="5">
    <source>
        <dbReference type="Pfam" id="PF01965"/>
    </source>
</evidence>
<reference evidence="6" key="1">
    <citation type="submission" date="2021-01" db="EMBL/GenBank/DDBJ databases">
        <authorList>
            <person name="Corre E."/>
            <person name="Pelletier E."/>
            <person name="Niang G."/>
            <person name="Scheremetjew M."/>
            <person name="Finn R."/>
            <person name="Kale V."/>
            <person name="Holt S."/>
            <person name="Cochrane G."/>
            <person name="Meng A."/>
            <person name="Brown T."/>
            <person name="Cohen L."/>
        </authorList>
    </citation>
    <scope>NUCLEOTIDE SEQUENCE</scope>
    <source>
        <strain evidence="6">MM31A-1</strain>
    </source>
</reference>
<accession>A0A7S3QHL9</accession>
<evidence type="ECO:0000313" key="6">
    <source>
        <dbReference type="EMBL" id="CAE0477138.1"/>
    </source>
</evidence>
<feature type="signal peptide" evidence="4">
    <location>
        <begin position="1"/>
        <end position="23"/>
    </location>
</feature>
<dbReference type="GO" id="GO:0019243">
    <property type="term" value="P:methylglyoxal catabolic process to D-lactate via S-lactoyl-glutathione"/>
    <property type="evidence" value="ECO:0007669"/>
    <property type="project" value="TreeGrafter"/>
</dbReference>
<evidence type="ECO:0000256" key="2">
    <source>
        <dbReference type="ARBA" id="ARBA00023239"/>
    </source>
</evidence>